<dbReference type="SUPFAM" id="SSF53098">
    <property type="entry name" value="Ribonuclease H-like"/>
    <property type="match status" value="1"/>
</dbReference>
<gene>
    <name evidence="2" type="ORF">CPHO_01960</name>
</gene>
<dbReference type="InterPro" id="IPR002559">
    <property type="entry name" value="Transposase_11"/>
</dbReference>
<dbReference type="PANTHER" id="PTHR34614">
    <property type="match status" value="1"/>
</dbReference>
<name>A0A1L7D1A5_9CORY</name>
<sequence length="512" mass="56836">MPLPRIRTVRTGSGAVAVQVLWRYAGNSPVLDHVGSAHSDAELALLKAKARRLIEGDQLALDFDVPAQPAASATKFGSGSEHSPLPVVGERAGCLLDAIRGAFQVLGLDVASGDDQVFYHLVAARIIHPGSKFESIETLAEVGVESASYSTIKRHLPRYATELFSDKISAALAQHAGIGPGVLVLYDVTTLYFETDKEDDFRKPGFSKERRLEPQVTVGMLTDATGLPLSISAFEGNRAETHTMLPMIRKLQEAYSLDDITVVADAGMFSAANKREVVSAGLGYILGTKERDIPKVIAAWRKDNPDTEYTDGQIWRQDTVRTTGSESVTESVTFYQYSWDRARRSLRGIEEQVKKAERAVEGKIPVKRNRYVNLKAPNKQVNHALADKHKALAGIKGYETSRTDLSAEQVIGFYRQLFKIEKSFRMAKSDFRARPIYHRKQDSIQAHLTIVMAAIACGHLLEQRTGKSIKRLVRTLKKYRTIEIEVNGQKFYAQPPLPPEVDQLIQRLPKPD</sequence>
<dbReference type="GO" id="GO:0003677">
    <property type="term" value="F:DNA binding"/>
    <property type="evidence" value="ECO:0007669"/>
    <property type="project" value="InterPro"/>
</dbReference>
<reference evidence="2 3" key="1">
    <citation type="submission" date="2014-08" db="EMBL/GenBank/DDBJ databases">
        <title>Complete genome sequence of Corynebacterium phocae M408/89/1(T)(=DSM 44612(T)), isolated from the common seal (Phoca vitulina).</title>
        <authorList>
            <person name="Ruckert C."/>
            <person name="Albersmeier A."/>
            <person name="Winkler A."/>
            <person name="Kalinowski J."/>
        </authorList>
    </citation>
    <scope>NUCLEOTIDE SEQUENCE [LARGE SCALE GENOMIC DNA]</scope>
    <source>
        <strain evidence="2 3">M408/89/1</strain>
    </source>
</reference>
<feature type="domain" description="Transposase IS4-like" evidence="1">
    <location>
        <begin position="183"/>
        <end position="455"/>
    </location>
</feature>
<evidence type="ECO:0000259" key="1">
    <source>
        <dbReference type="Pfam" id="PF01609"/>
    </source>
</evidence>
<dbReference type="PANTHER" id="PTHR34614:SF2">
    <property type="entry name" value="TRANSPOSASE IS4-LIKE DOMAIN-CONTAINING PROTEIN"/>
    <property type="match status" value="1"/>
</dbReference>
<dbReference type="KEGG" id="cpho:CPHO_01960"/>
<proteinExistence type="predicted"/>
<dbReference type="Pfam" id="PF01609">
    <property type="entry name" value="DDE_Tnp_1"/>
    <property type="match status" value="1"/>
</dbReference>
<evidence type="ECO:0000313" key="3">
    <source>
        <dbReference type="Proteomes" id="UP000185491"/>
    </source>
</evidence>
<dbReference type="Proteomes" id="UP000185491">
    <property type="component" value="Chromosome"/>
</dbReference>
<dbReference type="GO" id="GO:0006313">
    <property type="term" value="P:DNA transposition"/>
    <property type="evidence" value="ECO:0007669"/>
    <property type="project" value="InterPro"/>
</dbReference>
<dbReference type="OrthoDB" id="3722616at2"/>
<accession>A0A1L7D1A5</accession>
<evidence type="ECO:0000313" key="2">
    <source>
        <dbReference type="EMBL" id="APT91874.1"/>
    </source>
</evidence>
<organism evidence="2 3">
    <name type="scientific">Corynebacterium phocae</name>
    <dbReference type="NCBI Taxonomy" id="161895"/>
    <lineage>
        <taxon>Bacteria</taxon>
        <taxon>Bacillati</taxon>
        <taxon>Actinomycetota</taxon>
        <taxon>Actinomycetes</taxon>
        <taxon>Mycobacteriales</taxon>
        <taxon>Corynebacteriaceae</taxon>
        <taxon>Corynebacterium</taxon>
    </lineage>
</organism>
<dbReference type="AlphaFoldDB" id="A0A1L7D1A5"/>
<dbReference type="NCBIfam" id="NF033559">
    <property type="entry name" value="transpos_IS1634"/>
    <property type="match status" value="1"/>
</dbReference>
<dbReference type="EMBL" id="CP009249">
    <property type="protein sequence ID" value="APT91874.1"/>
    <property type="molecule type" value="Genomic_DNA"/>
</dbReference>
<keyword evidence="3" id="KW-1185">Reference proteome</keyword>
<dbReference type="InterPro" id="IPR012337">
    <property type="entry name" value="RNaseH-like_sf"/>
</dbReference>
<dbReference type="GO" id="GO:0004803">
    <property type="term" value="F:transposase activity"/>
    <property type="evidence" value="ECO:0007669"/>
    <property type="project" value="InterPro"/>
</dbReference>
<dbReference type="RefSeq" id="WP_075732749.1">
    <property type="nucleotide sequence ID" value="NZ_CP009249.1"/>
</dbReference>
<protein>
    <submittedName>
        <fullName evidence="2">Transposase</fullName>
    </submittedName>
</protein>
<dbReference type="InterPro" id="IPR047654">
    <property type="entry name" value="IS1634_transpos"/>
</dbReference>